<dbReference type="AlphaFoldDB" id="U9T257"/>
<accession>U9T257</accession>
<reference evidence="1" key="1">
    <citation type="submission" date="2013-07" db="EMBL/GenBank/DDBJ databases">
        <title>The genome of an arbuscular mycorrhizal fungus provides insights into the evolution of the oldest plant symbiosis.</title>
        <authorList>
            <consortium name="DOE Joint Genome Institute"/>
            <person name="Tisserant E."/>
            <person name="Malbreil M."/>
            <person name="Kuo A."/>
            <person name="Kohler A."/>
            <person name="Symeonidi A."/>
            <person name="Balestrini R."/>
            <person name="Charron P."/>
            <person name="Duensing N."/>
            <person name="Frei-dit-Frey N."/>
            <person name="Gianinazzi-Pearson V."/>
            <person name="Gilbert B."/>
            <person name="Handa Y."/>
            <person name="Hijri M."/>
            <person name="Kaul R."/>
            <person name="Kawaguchi M."/>
            <person name="Krajinski F."/>
            <person name="Lammers P."/>
            <person name="Lapierre D."/>
            <person name="Masclaux F.G."/>
            <person name="Murat C."/>
            <person name="Morin E."/>
            <person name="Ndikumana S."/>
            <person name="Pagni M."/>
            <person name="Petitpierre D."/>
            <person name="Requena N."/>
            <person name="Rosikiewicz P."/>
            <person name="Riley R."/>
            <person name="Saito K."/>
            <person name="San Clemente H."/>
            <person name="Shapiro H."/>
            <person name="van Tuinen D."/>
            <person name="Becard G."/>
            <person name="Bonfante P."/>
            <person name="Paszkowski U."/>
            <person name="Shachar-Hill Y."/>
            <person name="Young J.P."/>
            <person name="Sanders I.R."/>
            <person name="Henrissat B."/>
            <person name="Rensing S.A."/>
            <person name="Grigoriev I.V."/>
            <person name="Corradi N."/>
            <person name="Roux C."/>
            <person name="Martin F."/>
        </authorList>
    </citation>
    <scope>NUCLEOTIDE SEQUENCE</scope>
    <source>
        <strain evidence="1">DAOM 197198</strain>
    </source>
</reference>
<dbReference type="EMBL" id="KI295838">
    <property type="protein sequence ID" value="ESA02269.1"/>
    <property type="molecule type" value="Genomic_DNA"/>
</dbReference>
<dbReference type="HOGENOM" id="CLU_3125786_0_0_1"/>
<protein>
    <submittedName>
        <fullName evidence="1">Uncharacterized protein</fullName>
    </submittedName>
</protein>
<evidence type="ECO:0000313" key="1">
    <source>
        <dbReference type="EMBL" id="ESA02269.1"/>
    </source>
</evidence>
<organism evidence="1">
    <name type="scientific">Rhizophagus irregularis (strain DAOM 181602 / DAOM 197198 / MUCL 43194)</name>
    <name type="common">Arbuscular mycorrhizal fungus</name>
    <name type="synonym">Glomus intraradices</name>
    <dbReference type="NCBI Taxonomy" id="747089"/>
    <lineage>
        <taxon>Eukaryota</taxon>
        <taxon>Fungi</taxon>
        <taxon>Fungi incertae sedis</taxon>
        <taxon>Mucoromycota</taxon>
        <taxon>Glomeromycotina</taxon>
        <taxon>Glomeromycetes</taxon>
        <taxon>Glomerales</taxon>
        <taxon>Glomeraceae</taxon>
        <taxon>Rhizophagus</taxon>
    </lineage>
</organism>
<gene>
    <name evidence="1" type="ORF">GLOINDRAFT_6677</name>
</gene>
<sequence length="50" mass="5737">MFASLSYLFIFIAILNVVIILDFSLVNLAFIIYIIASFNTETISKRYSNL</sequence>
<proteinExistence type="predicted"/>
<name>U9T257_RHIID</name>